<dbReference type="InterPro" id="IPR000742">
    <property type="entry name" value="EGF"/>
</dbReference>
<keyword evidence="1" id="KW-0245">EGF-like domain</keyword>
<dbReference type="AlphaFoldDB" id="A0AA39I3V6"/>
<dbReference type="PROSITE" id="PS50026">
    <property type="entry name" value="EGF_3"/>
    <property type="match status" value="1"/>
</dbReference>
<keyword evidence="6" id="KW-1185">Reference proteome</keyword>
<keyword evidence="1" id="KW-1015">Disulfide bond</keyword>
<evidence type="ECO:0000256" key="1">
    <source>
        <dbReference type="PROSITE-ProRule" id="PRU00076"/>
    </source>
</evidence>
<proteinExistence type="predicted"/>
<gene>
    <name evidence="5" type="ORF">QR680_012951</name>
</gene>
<comment type="caution">
    <text evidence="5">The sequence shown here is derived from an EMBL/GenBank/DDBJ whole genome shotgun (WGS) entry which is preliminary data.</text>
</comment>
<organism evidence="5 6">
    <name type="scientific">Steinernema hermaphroditum</name>
    <dbReference type="NCBI Taxonomy" id="289476"/>
    <lineage>
        <taxon>Eukaryota</taxon>
        <taxon>Metazoa</taxon>
        <taxon>Ecdysozoa</taxon>
        <taxon>Nematoda</taxon>
        <taxon>Chromadorea</taxon>
        <taxon>Rhabditida</taxon>
        <taxon>Tylenchina</taxon>
        <taxon>Panagrolaimomorpha</taxon>
        <taxon>Strongyloidoidea</taxon>
        <taxon>Steinernematidae</taxon>
        <taxon>Steinernema</taxon>
    </lineage>
</organism>
<protein>
    <recommendedName>
        <fullName evidence="4">EGF-like domain-containing protein</fullName>
    </recommendedName>
</protein>
<keyword evidence="3" id="KW-0732">Signal</keyword>
<name>A0AA39I3V6_9BILA</name>
<feature type="domain" description="EGF-like" evidence="4">
    <location>
        <begin position="38"/>
        <end position="77"/>
    </location>
</feature>
<evidence type="ECO:0000313" key="6">
    <source>
        <dbReference type="Proteomes" id="UP001175271"/>
    </source>
</evidence>
<feature type="region of interest" description="Disordered" evidence="2">
    <location>
        <begin position="125"/>
        <end position="148"/>
    </location>
</feature>
<evidence type="ECO:0000313" key="5">
    <source>
        <dbReference type="EMBL" id="KAK0417338.1"/>
    </source>
</evidence>
<evidence type="ECO:0000256" key="3">
    <source>
        <dbReference type="SAM" id="SignalP"/>
    </source>
</evidence>
<feature type="disulfide bond" evidence="1">
    <location>
        <begin position="42"/>
        <end position="52"/>
    </location>
</feature>
<dbReference type="Proteomes" id="UP001175271">
    <property type="component" value="Unassembled WGS sequence"/>
</dbReference>
<reference evidence="5" key="1">
    <citation type="submission" date="2023-06" db="EMBL/GenBank/DDBJ databases">
        <title>Genomic analysis of the entomopathogenic nematode Steinernema hermaphroditum.</title>
        <authorList>
            <person name="Schwarz E.M."/>
            <person name="Heppert J.K."/>
            <person name="Baniya A."/>
            <person name="Schwartz H.T."/>
            <person name="Tan C.-H."/>
            <person name="Antoshechkin I."/>
            <person name="Sternberg P.W."/>
            <person name="Goodrich-Blair H."/>
            <person name="Dillman A.R."/>
        </authorList>
    </citation>
    <scope>NUCLEOTIDE SEQUENCE</scope>
    <source>
        <strain evidence="5">PS9179</strain>
        <tissue evidence="5">Whole animal</tissue>
    </source>
</reference>
<feature type="compositionally biased region" description="Acidic residues" evidence="2">
    <location>
        <begin position="130"/>
        <end position="146"/>
    </location>
</feature>
<evidence type="ECO:0000259" key="4">
    <source>
        <dbReference type="PROSITE" id="PS50026"/>
    </source>
</evidence>
<accession>A0AA39I3V6</accession>
<comment type="caution">
    <text evidence="1">Lacks conserved residue(s) required for the propagation of feature annotation.</text>
</comment>
<evidence type="ECO:0000256" key="2">
    <source>
        <dbReference type="SAM" id="MobiDB-lite"/>
    </source>
</evidence>
<dbReference type="EMBL" id="JAUCMV010000002">
    <property type="protein sequence ID" value="KAK0417338.1"/>
    <property type="molecule type" value="Genomic_DNA"/>
</dbReference>
<feature type="chain" id="PRO_5041377673" description="EGF-like domain-containing protein" evidence="3">
    <location>
        <begin position="26"/>
        <end position="284"/>
    </location>
</feature>
<sequence length="284" mass="32684">MALRRAGVAIAAILFLSDVLHVSLALQENDEKFAFLNPQTRCLIRCENGGVCAFSIRNPRRHKCICFVGMYYGARCEHKTETSETSTTTPSVVEYSSTVAVPNEKSMQEHEDYTTEWKDFGKEMLHRESPEEEEWAEESQEDDVEALPDNQEYRYDQSENAEYKDYYQHPKHTSVGYADDHPDHREVTIPTTTQKWDLSKNVVESQEYVNDDGSQEDGWMMVVRKPANFATSARVIPLRHFFISQLTGPDDLAKVHDFFFFLANNYPLSRVELSLQSSTPLQHP</sequence>
<feature type="signal peptide" evidence="3">
    <location>
        <begin position="1"/>
        <end position="25"/>
    </location>
</feature>